<keyword evidence="3" id="KW-1185">Reference proteome</keyword>
<feature type="compositionally biased region" description="Basic and acidic residues" evidence="1">
    <location>
        <begin position="723"/>
        <end position="733"/>
    </location>
</feature>
<dbReference type="OrthoDB" id="10044771at2759"/>
<dbReference type="VEuPathDB" id="PiroplasmaDB:BBBOND_0313730"/>
<dbReference type="STRING" id="5866.A0A061D9U2"/>
<feature type="region of interest" description="Disordered" evidence="1">
    <location>
        <begin position="387"/>
        <end position="594"/>
    </location>
</feature>
<dbReference type="GeneID" id="24566012"/>
<feature type="compositionally biased region" description="Polar residues" evidence="1">
    <location>
        <begin position="648"/>
        <end position="667"/>
    </location>
</feature>
<feature type="region of interest" description="Disordered" evidence="1">
    <location>
        <begin position="1070"/>
        <end position="1091"/>
    </location>
</feature>
<evidence type="ECO:0000313" key="2">
    <source>
        <dbReference type="EMBL" id="CDR97471.1"/>
    </source>
</evidence>
<proteinExistence type="predicted"/>
<feature type="compositionally biased region" description="Polar residues" evidence="1">
    <location>
        <begin position="547"/>
        <end position="572"/>
    </location>
</feature>
<sequence>MAAINLNTLKECLQFLEWLKGRKWADLRTRLAGRLARLLDKKYEGVDHKQIESSLSIFLGHVSTFHHKLCNRAGQSNINRFTAKDALEALLQCIPKLLSVIYFLQYHVDKRFSKVGGGDWEGEQVGRIAWFSTYGPDFVKRMKSSAGPIDKYLIESSGSEYGVIPGGFDASDLKQLGHGGYSEGRLMTKDLVNIFDKDVNRNNLFRDVFVTSAVSKNPSVEKANIANALRLVEDFCGIFKNSKNAEDFKSHLESRGSCINWDDLKQHCSTLKDKFSKLFTNNRFSFTGYGRTYEFLDKSMDKKMAKWLKNNLNAMRNQLGGVGGRLDVKTFVDTYLIPYGFTFNGYKVGTGRDNYQALKKDWDAVIGELKKDNGGLQKLKQLLDGTLCPNRKKDKQPKTDSEPKPGPELIDEDDDEDEDEDEEEPWDDNLVYEDTGLEAENAAPIKPKAEAPPAKVPEIKKSDGTPNQGKKVEGAQNQGKKAEGAQNQGKKAEGDTSQNGQSEAKSPSSRVSQVVQTQPSSNSSADSEPPGAPGPGSGQGPGDQAATSGASQQSGREGQTSSGGDAISSTNDGVGGGGMDGWKAGIGVHAPPDQKITQTCPLGLTQKVENGKTHCYPPNHKRITPNYEFNYTADQLWNNYIKREYSPKSPTNLQTKHYSIGGSQPSHTAPAPSGQNTGGRNGHRRDYYEPEWRHRQQGSDLPPSVPLLAPLDGHPVIESTPDPNEKDREDKFLKATQDILGDHITRKEKWDEKQQQDNEKIKQDREAAENKYKSEARTQEIIQRIQERNEKRKQTAQDLDKRYEKTREEIWEIQKQKNLAYIETGADEDTQTRLQQERSEQNKTSEQQNISAYPPTFTPSTIPRQPSRPAPAPSGQNTGGRNSNGRGYYELGEWRPRHEVSSATNMLPSDFIAFAIPDTSSKRLEKEKQKRAESDKQRLKLRRQTEEKKFSDKQQEAWMKEAVELEKADDRLKQGLRDHLLTGGQLKNPNADFVLVSGAPIEPPQSVLLEGMVLKDNSNPTAKWQHDAYKQYFARYPEVMGTIIPAPMTERAPHLSPLDAMPTGNPIIHPKSSSASAFRNTQADKPSMTPNRMHPTGIAARQNKHSVLAYAPLSPTTESIDDLSTARFLSVSGRSLTKSSKADAKAPVLQEIDPPVPQSMFVGSPVPDAELPSSPIPRATFLTEPQPTMGFQIEFPKRTVRKVEPEIGLSIEVAHHGDRTFNDVDLDDPYANTADILKDELKPSDDKVSSGLPKNNFDLDFAPERIGLEGYDDPGMPRDTPRKADERVINPFSTNECLNPWSVDTSTTDIITPPASPPPLTDHLPPPRTVREMLYWLVGFNQLGYIGVITENVNSLFKDLKSDAIEVTGDPITLTASMVTTKLTEACLYSATVIYKIKHNNDFEAFATFDFKSVYSQFRYSTDPAGLLCQLRDYVYACHHQLGFLKSQCSRNELHGGWQDCKYGSDITASNSPLQAFLTDDWDSTFETHPFDPCNLCLNSRVRMGFRDEDLPSSQQTGNTLSSILTPSCGGEGHDALLGTKW</sequence>
<protein>
    <recommendedName>
        <fullName evidence="4">Ribosome-binding protein 1</fullName>
    </recommendedName>
</protein>
<feature type="compositionally biased region" description="Polar residues" evidence="1">
    <location>
        <begin position="475"/>
        <end position="522"/>
    </location>
</feature>
<evidence type="ECO:0000256" key="1">
    <source>
        <dbReference type="SAM" id="MobiDB-lite"/>
    </source>
</evidence>
<name>A0A061D9U2_BABBI</name>
<feature type="compositionally biased region" description="Polar residues" evidence="1">
    <location>
        <begin position="1071"/>
        <end position="1090"/>
    </location>
</feature>
<organism evidence="2 3">
    <name type="scientific">Babesia bigemina</name>
    <dbReference type="NCBI Taxonomy" id="5866"/>
    <lineage>
        <taxon>Eukaryota</taxon>
        <taxon>Sar</taxon>
        <taxon>Alveolata</taxon>
        <taxon>Apicomplexa</taxon>
        <taxon>Aconoidasida</taxon>
        <taxon>Piroplasmida</taxon>
        <taxon>Babesiidae</taxon>
        <taxon>Babesia</taxon>
    </lineage>
</organism>
<dbReference type="EMBL" id="LK391709">
    <property type="protein sequence ID" value="CDR97471.1"/>
    <property type="molecule type" value="Genomic_DNA"/>
</dbReference>
<reference evidence="3" key="1">
    <citation type="journal article" date="2014" name="Nucleic Acids Res.">
        <title>The evolutionary dynamics of variant antigen genes in Babesia reveal a history of genomic innovation underlying host-parasite interaction.</title>
        <authorList>
            <person name="Jackson A.P."/>
            <person name="Otto T.D."/>
            <person name="Darby A."/>
            <person name="Ramaprasad A."/>
            <person name="Xia D."/>
            <person name="Echaide I.E."/>
            <person name="Farber M."/>
            <person name="Gahlot S."/>
            <person name="Gamble J."/>
            <person name="Gupta D."/>
            <person name="Gupta Y."/>
            <person name="Jackson L."/>
            <person name="Malandrin L."/>
            <person name="Malas T.B."/>
            <person name="Moussa E."/>
            <person name="Nair M."/>
            <person name="Reid A.J."/>
            <person name="Sanders M."/>
            <person name="Sharma J."/>
            <person name="Tracey A."/>
            <person name="Quail M.A."/>
            <person name="Weir W."/>
            <person name="Wastling J.M."/>
            <person name="Hall N."/>
            <person name="Willadsen P."/>
            <person name="Lingelbach K."/>
            <person name="Shiels B."/>
            <person name="Tait A."/>
            <person name="Berriman M."/>
            <person name="Allred D.R."/>
            <person name="Pain A."/>
        </authorList>
    </citation>
    <scope>NUCLEOTIDE SEQUENCE [LARGE SCALE GENOMIC DNA]</scope>
    <source>
        <strain evidence="3">Bond</strain>
    </source>
</reference>
<feature type="region of interest" description="Disordered" evidence="1">
    <location>
        <begin position="648"/>
        <end position="889"/>
    </location>
</feature>
<feature type="compositionally biased region" description="Basic and acidic residues" evidence="1">
    <location>
        <begin position="684"/>
        <end position="694"/>
    </location>
</feature>
<gene>
    <name evidence="2" type="ORF">BBBOND_0313730</name>
</gene>
<feature type="compositionally biased region" description="Basic and acidic residues" evidence="1">
    <location>
        <begin position="396"/>
        <end position="405"/>
    </location>
</feature>
<feature type="compositionally biased region" description="Acidic residues" evidence="1">
    <location>
        <begin position="409"/>
        <end position="437"/>
    </location>
</feature>
<dbReference type="Proteomes" id="UP000033188">
    <property type="component" value="Chromosome 3"/>
</dbReference>
<accession>A0A061D9U2</accession>
<feature type="compositionally biased region" description="Basic and acidic residues" evidence="1">
    <location>
        <begin position="740"/>
        <end position="778"/>
    </location>
</feature>
<evidence type="ECO:0000313" key="3">
    <source>
        <dbReference type="Proteomes" id="UP000033188"/>
    </source>
</evidence>
<feature type="region of interest" description="Disordered" evidence="1">
    <location>
        <begin position="922"/>
        <end position="948"/>
    </location>
</feature>
<dbReference type="RefSeq" id="XP_012769657.1">
    <property type="nucleotide sequence ID" value="XM_012914203.1"/>
</dbReference>
<dbReference type="KEGG" id="bbig:BBBOND_0313730"/>
<feature type="compositionally biased region" description="Basic and acidic residues" evidence="1">
    <location>
        <begin position="785"/>
        <end position="815"/>
    </location>
</feature>
<evidence type="ECO:0008006" key="4">
    <source>
        <dbReference type="Google" id="ProtNLM"/>
    </source>
</evidence>